<proteinExistence type="predicted"/>
<dbReference type="OrthoDB" id="5242431at2"/>
<comment type="caution">
    <text evidence="5">The sequence shown here is derived from an EMBL/GenBank/DDBJ whole genome shotgun (WGS) entry which is preliminary data.</text>
</comment>
<keyword evidence="3" id="KW-0472">Membrane</keyword>
<protein>
    <submittedName>
        <fullName evidence="5">Putative zinc finger protein</fullName>
    </submittedName>
</protein>
<sequence>MSCEFRFDAAAYVLGALDPADRARFEEHHPKCPHCSQEVRDFAGLPGILAHVPGPDPATDSGVEPASAPPEILVNVLQRNASDRRRRRVRSALITTAAAIVAAVGAVTVTESLRTPEATLTAPVALAAEFQSVDGIDIWGQAELIAMPEGTRITVDCSYNLTDNYGSRPYRLVVTSSTGDSEVAGSWQSEKGESRQVTLFTRWQPDDIARLEIQNLDGQTVLWWRR</sequence>
<evidence type="ECO:0000256" key="3">
    <source>
        <dbReference type="SAM" id="Phobius"/>
    </source>
</evidence>
<keyword evidence="1" id="KW-0805">Transcription regulation</keyword>
<dbReference type="RefSeq" id="WP_142041258.1">
    <property type="nucleotide sequence ID" value="NZ_JBHTGS010000001.1"/>
</dbReference>
<name>A0A543AZ04_9ACTN</name>
<dbReference type="InParanoid" id="A0A543AZ04"/>
<keyword evidence="6" id="KW-1185">Reference proteome</keyword>
<feature type="domain" description="Putative zinc-finger" evidence="4">
    <location>
        <begin position="11"/>
        <end position="35"/>
    </location>
</feature>
<keyword evidence="3" id="KW-0812">Transmembrane</keyword>
<dbReference type="InterPro" id="IPR027383">
    <property type="entry name" value="Znf_put"/>
</dbReference>
<evidence type="ECO:0000259" key="4">
    <source>
        <dbReference type="Pfam" id="PF13490"/>
    </source>
</evidence>
<dbReference type="EMBL" id="VFOW01000001">
    <property type="protein sequence ID" value="TQL77809.1"/>
    <property type="molecule type" value="Genomic_DNA"/>
</dbReference>
<keyword evidence="3" id="KW-1133">Transmembrane helix</keyword>
<feature type="transmembrane region" description="Helical" evidence="3">
    <location>
        <begin position="89"/>
        <end position="109"/>
    </location>
</feature>
<dbReference type="InterPro" id="IPR041916">
    <property type="entry name" value="Anti_sigma_zinc_sf"/>
</dbReference>
<dbReference type="AlphaFoldDB" id="A0A543AZ04"/>
<reference evidence="5 6" key="1">
    <citation type="submission" date="2019-06" db="EMBL/GenBank/DDBJ databases">
        <title>Sequencing the genomes of 1000 actinobacteria strains.</title>
        <authorList>
            <person name="Klenk H.-P."/>
        </authorList>
    </citation>
    <scope>NUCLEOTIDE SEQUENCE [LARGE SCALE GENOMIC DNA]</scope>
    <source>
        <strain evidence="5 6">DSM 45928</strain>
    </source>
</reference>
<dbReference type="Pfam" id="PF13490">
    <property type="entry name" value="zf-HC2"/>
    <property type="match status" value="1"/>
</dbReference>
<gene>
    <name evidence="5" type="ORF">FB566_3376</name>
</gene>
<keyword evidence="2" id="KW-0804">Transcription</keyword>
<evidence type="ECO:0000256" key="2">
    <source>
        <dbReference type="ARBA" id="ARBA00023163"/>
    </source>
</evidence>
<evidence type="ECO:0000313" key="6">
    <source>
        <dbReference type="Proteomes" id="UP000317043"/>
    </source>
</evidence>
<accession>A0A543AZ04</accession>
<dbReference type="Proteomes" id="UP000317043">
    <property type="component" value="Unassembled WGS sequence"/>
</dbReference>
<evidence type="ECO:0000313" key="5">
    <source>
        <dbReference type="EMBL" id="TQL77809.1"/>
    </source>
</evidence>
<organism evidence="5 6">
    <name type="scientific">Stackebrandtia endophytica</name>
    <dbReference type="NCBI Taxonomy" id="1496996"/>
    <lineage>
        <taxon>Bacteria</taxon>
        <taxon>Bacillati</taxon>
        <taxon>Actinomycetota</taxon>
        <taxon>Actinomycetes</taxon>
        <taxon>Glycomycetales</taxon>
        <taxon>Glycomycetaceae</taxon>
        <taxon>Stackebrandtia</taxon>
    </lineage>
</organism>
<evidence type="ECO:0000256" key="1">
    <source>
        <dbReference type="ARBA" id="ARBA00023015"/>
    </source>
</evidence>
<dbReference type="Gene3D" id="1.10.10.1320">
    <property type="entry name" value="Anti-sigma factor, zinc-finger domain"/>
    <property type="match status" value="1"/>
</dbReference>